<dbReference type="RefSeq" id="WP_106539640.1">
    <property type="nucleotide sequence ID" value="NZ_PYGE01000026.1"/>
</dbReference>
<accession>A0A2P8DGK8</accession>
<dbReference type="EMBL" id="PYGE01000026">
    <property type="protein sequence ID" value="PSK96343.1"/>
    <property type="molecule type" value="Genomic_DNA"/>
</dbReference>
<dbReference type="OrthoDB" id="9761577at2"/>
<protein>
    <submittedName>
        <fullName evidence="1">Uncharacterized protein</fullName>
    </submittedName>
</protein>
<keyword evidence="2" id="KW-1185">Reference proteome</keyword>
<gene>
    <name evidence="1" type="ORF">CLV30_1262</name>
</gene>
<dbReference type="AlphaFoldDB" id="A0A2P8DGK8"/>
<evidence type="ECO:0000313" key="2">
    <source>
        <dbReference type="Proteomes" id="UP000243528"/>
    </source>
</evidence>
<comment type="caution">
    <text evidence="1">The sequence shown here is derived from an EMBL/GenBank/DDBJ whole genome shotgun (WGS) entry which is preliminary data.</text>
</comment>
<sequence>MSGYVGWLVRRRLPTRPLDHIIVTDARGVVVAHRPLPYGAESPGGWDRTLVHLGFERTGGWVPTAGGFACRTRGERP</sequence>
<dbReference type="Proteomes" id="UP000243528">
    <property type="component" value="Unassembled WGS sequence"/>
</dbReference>
<reference evidence="1 2" key="1">
    <citation type="submission" date="2018-03" db="EMBL/GenBank/DDBJ databases">
        <title>Genomic Encyclopedia of Archaeal and Bacterial Type Strains, Phase II (KMG-II): from individual species to whole genera.</title>
        <authorList>
            <person name="Goeker M."/>
        </authorList>
    </citation>
    <scope>NUCLEOTIDE SEQUENCE [LARGE SCALE GENOMIC DNA]</scope>
    <source>
        <strain evidence="1 2">DSM 45211</strain>
    </source>
</reference>
<organism evidence="1 2">
    <name type="scientific">Haloactinopolyspora alba</name>
    <dbReference type="NCBI Taxonomy" id="648780"/>
    <lineage>
        <taxon>Bacteria</taxon>
        <taxon>Bacillati</taxon>
        <taxon>Actinomycetota</taxon>
        <taxon>Actinomycetes</taxon>
        <taxon>Jiangellales</taxon>
        <taxon>Jiangellaceae</taxon>
        <taxon>Haloactinopolyspora</taxon>
    </lineage>
</organism>
<evidence type="ECO:0000313" key="1">
    <source>
        <dbReference type="EMBL" id="PSK96343.1"/>
    </source>
</evidence>
<name>A0A2P8DGK8_9ACTN</name>
<proteinExistence type="predicted"/>